<keyword evidence="1" id="KW-0472">Membrane</keyword>
<dbReference type="EMBL" id="CP001742">
    <property type="protein sequence ID" value="ADL18660.1"/>
    <property type="molecule type" value="Genomic_DNA"/>
</dbReference>
<dbReference type="GeneID" id="9498474"/>
<keyword evidence="3" id="KW-1185">Reference proteome</keyword>
<evidence type="ECO:0000256" key="1">
    <source>
        <dbReference type="SAM" id="Phobius"/>
    </source>
</evidence>
<evidence type="ECO:0000313" key="3">
    <source>
        <dbReference type="Proteomes" id="UP000000346"/>
    </source>
</evidence>
<organism evidence="2 3">
    <name type="scientific">Acidilobus saccharovorans (strain DSM 16705 / JCM 18335 / VKM B-2471 / 345-15)</name>
    <dbReference type="NCBI Taxonomy" id="666510"/>
    <lineage>
        <taxon>Archaea</taxon>
        <taxon>Thermoproteota</taxon>
        <taxon>Thermoprotei</taxon>
        <taxon>Acidilobales</taxon>
        <taxon>Acidilobaceae</taxon>
        <taxon>Acidilobus</taxon>
    </lineage>
</organism>
<dbReference type="RefSeq" id="WP_013266172.1">
    <property type="nucleotide sequence ID" value="NC_014374.1"/>
</dbReference>
<gene>
    <name evidence="2" type="ordered locus">ASAC_0253</name>
</gene>
<accession>D9Q022</accession>
<name>D9Q022_ACIS3</name>
<dbReference type="Proteomes" id="UP000000346">
    <property type="component" value="Chromosome"/>
</dbReference>
<keyword evidence="1" id="KW-0812">Transmembrane</keyword>
<sequence length="256" mass="27573">MLGKLAILTIALFAATIIVGSIGIAFYYSYRSTLLTITAQRPLGLVLSKVSSLEYKMYVSPSGDTYYVTLKNYPNRTVYIVLTNSSGYELGFVEFGYNSTNITWIYMNMGGVKRNVSGSNMSSYITPLLTSATISYNPFTGTISLEAFPGLGPLYGLSYFSSYYNINWKDLLDGQPGSTDATVGYLFTPIVFNGKSYRGVEITITPQTSFLGTSGAYSVSAGVINLDGVPVAAQITVGTGAANYISMTLLNLTAYS</sequence>
<dbReference type="KEGG" id="asc:ASAC_0253"/>
<dbReference type="eggNOG" id="arCOG13710">
    <property type="taxonomic scope" value="Archaea"/>
</dbReference>
<dbReference type="AlphaFoldDB" id="D9Q022"/>
<evidence type="ECO:0000313" key="2">
    <source>
        <dbReference type="EMBL" id="ADL18660.1"/>
    </source>
</evidence>
<protein>
    <submittedName>
        <fullName evidence="2">Uncharacterized protein</fullName>
    </submittedName>
</protein>
<keyword evidence="1" id="KW-1133">Transmembrane helix</keyword>
<dbReference type="HOGENOM" id="CLU_1084172_0_0_2"/>
<dbReference type="InParanoid" id="D9Q022"/>
<feature type="transmembrane region" description="Helical" evidence="1">
    <location>
        <begin position="6"/>
        <end position="28"/>
    </location>
</feature>
<dbReference type="OrthoDB" id="377520at2157"/>
<proteinExistence type="predicted"/>
<reference evidence="2 3" key="1">
    <citation type="journal article" date="2010" name="Appl. Environ. Microbiol.">
        <title>The genome sequence of the crenarchaeon Acidilobus saccharovorans supports a new order, Acidilobales, and suggests an important ecological role in terrestrial acidic hot springs.</title>
        <authorList>
            <person name="Mardanov A.V."/>
            <person name="Svetlitchnyi V.A."/>
            <person name="Beletsky A.V."/>
            <person name="Prokofeva M.I."/>
            <person name="Bonch-Osmolovskaya E.A."/>
            <person name="Ravin N.V."/>
            <person name="Skryabin K.G."/>
        </authorList>
    </citation>
    <scope>NUCLEOTIDE SEQUENCE [LARGE SCALE GENOMIC DNA]</scope>
    <source>
        <strain evidence="3">DSM 16705 / JCM 18335 / VKM B-2471 / 345-15</strain>
    </source>
</reference>
<dbReference type="STRING" id="666510.ASAC_0253"/>